<dbReference type="InterPro" id="IPR028082">
    <property type="entry name" value="Peripla_BP_I"/>
</dbReference>
<evidence type="ECO:0000256" key="1">
    <source>
        <dbReference type="SAM" id="SignalP"/>
    </source>
</evidence>
<evidence type="ECO:0000313" key="3">
    <source>
        <dbReference type="EnsemblMetazoa" id="HelroP148708"/>
    </source>
</evidence>
<dbReference type="GeneID" id="20197018"/>
<dbReference type="EnsemblMetazoa" id="HelroT148708">
    <property type="protein sequence ID" value="HelroP148708"/>
    <property type="gene ID" value="HelroG148708"/>
</dbReference>
<keyword evidence="1" id="KW-0732">Signal</keyword>
<dbReference type="SUPFAM" id="SSF53822">
    <property type="entry name" value="Periplasmic binding protein-like I"/>
    <property type="match status" value="1"/>
</dbReference>
<gene>
    <name evidence="3" type="primary">20197018</name>
    <name evidence="2" type="ORF">HELRODRAFT_148708</name>
</gene>
<dbReference type="HOGENOM" id="CLU_3112365_0_0_1"/>
<dbReference type="InParanoid" id="T1EKB8"/>
<protein>
    <submittedName>
        <fullName evidence="2 3">Uncharacterized protein</fullName>
    </submittedName>
</protein>
<dbReference type="Proteomes" id="UP000015101">
    <property type="component" value="Unassembled WGS sequence"/>
</dbReference>
<dbReference type="Gene3D" id="3.40.50.2300">
    <property type="match status" value="1"/>
</dbReference>
<dbReference type="RefSeq" id="XP_009018665.1">
    <property type="nucleotide sequence ID" value="XM_009020417.1"/>
</dbReference>
<dbReference type="EMBL" id="KB096668">
    <property type="protein sequence ID" value="ESO03237.1"/>
    <property type="molecule type" value="Genomic_DNA"/>
</dbReference>
<name>T1EKB8_HELRO</name>
<dbReference type="STRING" id="6412.T1EKB8"/>
<evidence type="ECO:0000313" key="4">
    <source>
        <dbReference type="Proteomes" id="UP000015101"/>
    </source>
</evidence>
<dbReference type="CTD" id="20197018"/>
<dbReference type="OrthoDB" id="17569at2759"/>
<dbReference type="KEGG" id="hro:HELRODRAFT_148708"/>
<keyword evidence="4" id="KW-1185">Reference proteome</keyword>
<sequence>IWLIGLFPLSGSWAGGLGQLPAVQLGLDDVNNDPNILPEYELMMTMHDTQV</sequence>
<dbReference type="EMBL" id="AMQM01009590">
    <property type="status" value="NOT_ANNOTATED_CDS"/>
    <property type="molecule type" value="Genomic_DNA"/>
</dbReference>
<evidence type="ECO:0000313" key="2">
    <source>
        <dbReference type="EMBL" id="ESO03237.1"/>
    </source>
</evidence>
<reference evidence="4" key="1">
    <citation type="submission" date="2012-12" db="EMBL/GenBank/DDBJ databases">
        <authorList>
            <person name="Hellsten U."/>
            <person name="Grimwood J."/>
            <person name="Chapman J.A."/>
            <person name="Shapiro H."/>
            <person name="Aerts A."/>
            <person name="Otillar R.P."/>
            <person name="Terry A.Y."/>
            <person name="Boore J.L."/>
            <person name="Simakov O."/>
            <person name="Marletaz F."/>
            <person name="Cho S.-J."/>
            <person name="Edsinger-Gonzales E."/>
            <person name="Havlak P."/>
            <person name="Kuo D.-H."/>
            <person name="Larsson T."/>
            <person name="Lv J."/>
            <person name="Arendt D."/>
            <person name="Savage R."/>
            <person name="Osoegawa K."/>
            <person name="de Jong P."/>
            <person name="Lindberg D.R."/>
            <person name="Seaver E.C."/>
            <person name="Weisblat D.A."/>
            <person name="Putnam N.H."/>
            <person name="Grigoriev I.V."/>
            <person name="Rokhsar D.S."/>
        </authorList>
    </citation>
    <scope>NUCLEOTIDE SEQUENCE</scope>
</reference>
<organism evidence="3 4">
    <name type="scientific">Helobdella robusta</name>
    <name type="common">Californian leech</name>
    <dbReference type="NCBI Taxonomy" id="6412"/>
    <lineage>
        <taxon>Eukaryota</taxon>
        <taxon>Metazoa</taxon>
        <taxon>Spiralia</taxon>
        <taxon>Lophotrochozoa</taxon>
        <taxon>Annelida</taxon>
        <taxon>Clitellata</taxon>
        <taxon>Hirudinea</taxon>
        <taxon>Rhynchobdellida</taxon>
        <taxon>Glossiphoniidae</taxon>
        <taxon>Helobdella</taxon>
    </lineage>
</organism>
<feature type="chain" id="PRO_5010979873" evidence="1">
    <location>
        <begin position="19"/>
        <end position="51"/>
    </location>
</feature>
<accession>T1EKB8</accession>
<reference evidence="3" key="3">
    <citation type="submission" date="2015-06" db="UniProtKB">
        <authorList>
            <consortium name="EnsemblMetazoa"/>
        </authorList>
    </citation>
    <scope>IDENTIFICATION</scope>
</reference>
<reference evidence="2 4" key="2">
    <citation type="journal article" date="2013" name="Nature">
        <title>Insights into bilaterian evolution from three spiralian genomes.</title>
        <authorList>
            <person name="Simakov O."/>
            <person name="Marletaz F."/>
            <person name="Cho S.J."/>
            <person name="Edsinger-Gonzales E."/>
            <person name="Havlak P."/>
            <person name="Hellsten U."/>
            <person name="Kuo D.H."/>
            <person name="Larsson T."/>
            <person name="Lv J."/>
            <person name="Arendt D."/>
            <person name="Savage R."/>
            <person name="Osoegawa K."/>
            <person name="de Jong P."/>
            <person name="Grimwood J."/>
            <person name="Chapman J.A."/>
            <person name="Shapiro H."/>
            <person name="Aerts A."/>
            <person name="Otillar R.P."/>
            <person name="Terry A.Y."/>
            <person name="Boore J.L."/>
            <person name="Grigoriev I.V."/>
            <person name="Lindberg D.R."/>
            <person name="Seaver E.C."/>
            <person name="Weisblat D.A."/>
            <person name="Putnam N.H."/>
            <person name="Rokhsar D.S."/>
        </authorList>
    </citation>
    <scope>NUCLEOTIDE SEQUENCE</scope>
</reference>
<proteinExistence type="predicted"/>
<feature type="signal peptide" evidence="1">
    <location>
        <begin position="1"/>
        <end position="18"/>
    </location>
</feature>
<dbReference type="AlphaFoldDB" id="T1EKB8"/>